<dbReference type="EMBL" id="JAPDDS010000012">
    <property type="protein sequence ID" value="MCW1886872.1"/>
    <property type="molecule type" value="Genomic_DNA"/>
</dbReference>
<evidence type="ECO:0000313" key="2">
    <source>
        <dbReference type="Proteomes" id="UP001207930"/>
    </source>
</evidence>
<dbReference type="SUPFAM" id="SSF52777">
    <property type="entry name" value="CoA-dependent acyltransferases"/>
    <property type="match status" value="1"/>
</dbReference>
<organism evidence="1 2">
    <name type="scientific">Luteolibacter flavescens</name>
    <dbReference type="NCBI Taxonomy" id="1859460"/>
    <lineage>
        <taxon>Bacteria</taxon>
        <taxon>Pseudomonadati</taxon>
        <taxon>Verrucomicrobiota</taxon>
        <taxon>Verrucomicrobiia</taxon>
        <taxon>Verrucomicrobiales</taxon>
        <taxon>Verrucomicrobiaceae</taxon>
        <taxon>Luteolibacter</taxon>
    </lineage>
</organism>
<dbReference type="RefSeq" id="WP_264502825.1">
    <property type="nucleotide sequence ID" value="NZ_JAPDDS010000012.1"/>
</dbReference>
<accession>A0ABT3FTI1</accession>
<name>A0ABT3FTI1_9BACT</name>
<dbReference type="InterPro" id="IPR023213">
    <property type="entry name" value="CAT-like_dom_sf"/>
</dbReference>
<reference evidence="1 2" key="1">
    <citation type="submission" date="2022-10" db="EMBL/GenBank/DDBJ databases">
        <title>Luteolibacter flavescens strain MCCC 1K03193, whole genome shotgun sequencing project.</title>
        <authorList>
            <person name="Zhao G."/>
            <person name="Shen L."/>
        </authorList>
    </citation>
    <scope>NUCLEOTIDE SEQUENCE [LARGE SCALE GENOMIC DNA]</scope>
    <source>
        <strain evidence="1 2">MCCC 1K03193</strain>
    </source>
</reference>
<dbReference type="Proteomes" id="UP001207930">
    <property type="component" value="Unassembled WGS sequence"/>
</dbReference>
<proteinExistence type="predicted"/>
<sequence>MPSSGQTLPPLAATCSDGFLFGLESLMRRSGQGHHLAATVVECEGEPDLAALRHAADVLGHRYPVLHARIARGGDFIARWRLDEVTPAPIPLEVHGISKDALHPLIERLLNAREPDVWKAGANLRFHVVITSPSTWTLVLIWSHSLHDAVGIDRLLLEIATPGDDRTPRSGGVDSPAPAEPMSTLYKKALPMIEEMRTFPAWRVRSFHRKGVDAGESQVAVHAFDRDTTTVIRAKMAATAGELLLLPYFASIAARAVQSVIAARHPDEQVPVLLSLPAQRAGERPLFQNHMGVYTLLLTSEDLAELKPATRALYRKSADFMRRKLLASMDALMRMMERCPSRFYNLPAFMYLKGEVCTLFHSHTGSFAPGLAMLHGSRVTNGYHVPSVCSPPGVGIFFSEYEGQLSMTLSWKDGCLSPLELELMKHKLAEDLGVPVP</sequence>
<evidence type="ECO:0008006" key="3">
    <source>
        <dbReference type="Google" id="ProtNLM"/>
    </source>
</evidence>
<keyword evidence="2" id="KW-1185">Reference proteome</keyword>
<protein>
    <recommendedName>
        <fullName evidence="3">Condensation domain-containing protein</fullName>
    </recommendedName>
</protein>
<evidence type="ECO:0000313" key="1">
    <source>
        <dbReference type="EMBL" id="MCW1886872.1"/>
    </source>
</evidence>
<dbReference type="Gene3D" id="3.30.559.10">
    <property type="entry name" value="Chloramphenicol acetyltransferase-like domain"/>
    <property type="match status" value="1"/>
</dbReference>
<comment type="caution">
    <text evidence="1">The sequence shown here is derived from an EMBL/GenBank/DDBJ whole genome shotgun (WGS) entry which is preliminary data.</text>
</comment>
<gene>
    <name evidence="1" type="ORF">OKA04_19185</name>
</gene>